<name>A0A1L7ABH1_9PROT</name>
<dbReference type="Pfam" id="PF00392">
    <property type="entry name" value="GntR"/>
    <property type="match status" value="1"/>
</dbReference>
<dbReference type="GO" id="GO:0003700">
    <property type="term" value="F:DNA-binding transcription factor activity"/>
    <property type="evidence" value="ECO:0007669"/>
    <property type="project" value="InterPro"/>
</dbReference>
<dbReference type="GO" id="GO:0003677">
    <property type="term" value="F:DNA binding"/>
    <property type="evidence" value="ECO:0007669"/>
    <property type="project" value="UniProtKB-KW"/>
</dbReference>
<organism evidence="6 7">
    <name type="scientific">Roseomonas gilardii</name>
    <dbReference type="NCBI Taxonomy" id="257708"/>
    <lineage>
        <taxon>Bacteria</taxon>
        <taxon>Pseudomonadati</taxon>
        <taxon>Pseudomonadota</taxon>
        <taxon>Alphaproteobacteria</taxon>
        <taxon>Acetobacterales</taxon>
        <taxon>Roseomonadaceae</taxon>
        <taxon>Roseomonas</taxon>
    </lineage>
</organism>
<dbReference type="STRING" id="257708.RGI145_02530"/>
<gene>
    <name evidence="6" type="ORF">RGI145_02530</name>
</gene>
<protein>
    <recommendedName>
        <fullName evidence="5">HTH gntR-type domain-containing protein</fullName>
    </recommendedName>
</protein>
<dbReference type="Proteomes" id="UP000185494">
    <property type="component" value="Chromosome 1"/>
</dbReference>
<dbReference type="SMART" id="SM00345">
    <property type="entry name" value="HTH_GNTR"/>
    <property type="match status" value="1"/>
</dbReference>
<dbReference type="InterPro" id="IPR036390">
    <property type="entry name" value="WH_DNA-bd_sf"/>
</dbReference>
<dbReference type="KEGG" id="rgi:RGI145_02530"/>
<dbReference type="InterPro" id="IPR036388">
    <property type="entry name" value="WH-like_DNA-bd_sf"/>
</dbReference>
<dbReference type="InterPro" id="IPR008920">
    <property type="entry name" value="TF_FadR/GntR_C"/>
</dbReference>
<evidence type="ECO:0000259" key="5">
    <source>
        <dbReference type="PROSITE" id="PS50949"/>
    </source>
</evidence>
<dbReference type="InterPro" id="IPR000524">
    <property type="entry name" value="Tscrpt_reg_HTH_GntR"/>
</dbReference>
<dbReference type="EMBL" id="CP015583">
    <property type="protein sequence ID" value="APT56152.1"/>
    <property type="molecule type" value="Genomic_DNA"/>
</dbReference>
<accession>A0A1L7ABH1</accession>
<dbReference type="PANTHER" id="PTHR43537">
    <property type="entry name" value="TRANSCRIPTIONAL REGULATOR, GNTR FAMILY"/>
    <property type="match status" value="1"/>
</dbReference>
<dbReference type="SMART" id="SM00895">
    <property type="entry name" value="FCD"/>
    <property type="match status" value="1"/>
</dbReference>
<feature type="domain" description="HTH gntR-type" evidence="5">
    <location>
        <begin position="13"/>
        <end position="79"/>
    </location>
</feature>
<dbReference type="eggNOG" id="COG1802">
    <property type="taxonomic scope" value="Bacteria"/>
</dbReference>
<evidence type="ECO:0000256" key="1">
    <source>
        <dbReference type="ARBA" id="ARBA00023015"/>
    </source>
</evidence>
<feature type="region of interest" description="Disordered" evidence="4">
    <location>
        <begin position="212"/>
        <end position="246"/>
    </location>
</feature>
<dbReference type="AlphaFoldDB" id="A0A1L7ABH1"/>
<dbReference type="PANTHER" id="PTHR43537:SF5">
    <property type="entry name" value="UXU OPERON TRANSCRIPTIONAL REGULATOR"/>
    <property type="match status" value="1"/>
</dbReference>
<reference evidence="6 7" key="1">
    <citation type="submission" date="2016-05" db="EMBL/GenBank/DDBJ databases">
        <title>Complete Genome and Methylome Analysis of Psychrotrophic Bacterial Isolates from Antarctic Lake Untersee.</title>
        <authorList>
            <person name="Fomenkov A."/>
            <person name="Akimov V.N."/>
            <person name="Vasilyeva L.V."/>
            <person name="Andersen D."/>
            <person name="Vincze T."/>
            <person name="Roberts R.J."/>
        </authorList>
    </citation>
    <scope>NUCLEOTIDE SEQUENCE [LARGE SCALE GENOMIC DNA]</scope>
    <source>
        <strain evidence="6 7">U14-5</strain>
    </source>
</reference>
<evidence type="ECO:0000313" key="6">
    <source>
        <dbReference type="EMBL" id="APT56152.1"/>
    </source>
</evidence>
<sequence length="246" mass="27016">MDEMATLLTDTGMARSPDLYAAMKAEIVSLRLAPGTQLQEVALGQRFGVSRTPVREALQGLLHDGLVERFGRFYRVIRMTEAEIRDFCELREALECMAVGLAVAREPGCTTVLERLIAEQETAFARGDLDAFHALDGAFHLRIGQGAGNAALLRQMEMLHDKATLVRAMEGSRPHWAGRVVAEHCRILDAMRRREADIAAAEMRYHIRSVIMLRPRQTPPPPPEDGAEGSPEGTPQASGAVRPGPP</sequence>
<keyword evidence="2" id="KW-0238">DNA-binding</keyword>
<dbReference type="SUPFAM" id="SSF48008">
    <property type="entry name" value="GntR ligand-binding domain-like"/>
    <property type="match status" value="1"/>
</dbReference>
<keyword evidence="3" id="KW-0804">Transcription</keyword>
<dbReference type="Gene3D" id="1.10.10.10">
    <property type="entry name" value="Winged helix-like DNA-binding domain superfamily/Winged helix DNA-binding domain"/>
    <property type="match status" value="1"/>
</dbReference>
<evidence type="ECO:0000256" key="3">
    <source>
        <dbReference type="ARBA" id="ARBA00023163"/>
    </source>
</evidence>
<dbReference type="SUPFAM" id="SSF46785">
    <property type="entry name" value="Winged helix' DNA-binding domain"/>
    <property type="match status" value="1"/>
</dbReference>
<proteinExistence type="predicted"/>
<keyword evidence="1" id="KW-0805">Transcription regulation</keyword>
<dbReference type="PROSITE" id="PS50949">
    <property type="entry name" value="HTH_GNTR"/>
    <property type="match status" value="1"/>
</dbReference>
<dbReference type="Gene3D" id="1.20.120.530">
    <property type="entry name" value="GntR ligand-binding domain-like"/>
    <property type="match status" value="1"/>
</dbReference>
<dbReference type="Pfam" id="PF07729">
    <property type="entry name" value="FCD"/>
    <property type="match status" value="1"/>
</dbReference>
<dbReference type="InterPro" id="IPR011711">
    <property type="entry name" value="GntR_C"/>
</dbReference>
<evidence type="ECO:0000256" key="2">
    <source>
        <dbReference type="ARBA" id="ARBA00023125"/>
    </source>
</evidence>
<evidence type="ECO:0000313" key="7">
    <source>
        <dbReference type="Proteomes" id="UP000185494"/>
    </source>
</evidence>
<evidence type="ECO:0000256" key="4">
    <source>
        <dbReference type="SAM" id="MobiDB-lite"/>
    </source>
</evidence>